<comment type="caution">
    <text evidence="2">The sequence shown here is derived from an EMBL/GenBank/DDBJ whole genome shotgun (WGS) entry which is preliminary data.</text>
</comment>
<dbReference type="EMBL" id="PKPP01003546">
    <property type="protein sequence ID" value="PWA68891.1"/>
    <property type="molecule type" value="Genomic_DNA"/>
</dbReference>
<protein>
    <submittedName>
        <fullName evidence="2">Uncharacterized protein</fullName>
    </submittedName>
</protein>
<reference evidence="2 3" key="1">
    <citation type="journal article" date="2018" name="Mol. Plant">
        <title>The genome of Artemisia annua provides insight into the evolution of Asteraceae family and artemisinin biosynthesis.</title>
        <authorList>
            <person name="Shen Q."/>
            <person name="Zhang L."/>
            <person name="Liao Z."/>
            <person name="Wang S."/>
            <person name="Yan T."/>
            <person name="Shi P."/>
            <person name="Liu M."/>
            <person name="Fu X."/>
            <person name="Pan Q."/>
            <person name="Wang Y."/>
            <person name="Lv Z."/>
            <person name="Lu X."/>
            <person name="Zhang F."/>
            <person name="Jiang W."/>
            <person name="Ma Y."/>
            <person name="Chen M."/>
            <person name="Hao X."/>
            <person name="Li L."/>
            <person name="Tang Y."/>
            <person name="Lv G."/>
            <person name="Zhou Y."/>
            <person name="Sun X."/>
            <person name="Brodelius P.E."/>
            <person name="Rose J.K.C."/>
            <person name="Tang K."/>
        </authorList>
    </citation>
    <scope>NUCLEOTIDE SEQUENCE [LARGE SCALE GENOMIC DNA]</scope>
    <source>
        <strain evidence="3">cv. Huhao1</strain>
        <tissue evidence="2">Leaf</tissue>
    </source>
</reference>
<dbReference type="Proteomes" id="UP000245207">
    <property type="component" value="Unassembled WGS sequence"/>
</dbReference>
<proteinExistence type="predicted"/>
<gene>
    <name evidence="2" type="ORF">CTI12_AA303330</name>
</gene>
<evidence type="ECO:0000313" key="3">
    <source>
        <dbReference type="Proteomes" id="UP000245207"/>
    </source>
</evidence>
<feature type="coiled-coil region" evidence="1">
    <location>
        <begin position="48"/>
        <end position="75"/>
    </location>
</feature>
<sequence length="134" mass="15331">MATSMNINQSSRNEPNITELKEACGSADLATCFKFLFKSDLTEEHGFLMRMGDERNQLRSKAEKFEATIREARFRGPFNDKAVDALCCLEETHLRMLDRLQVLDGLLDETRDGIIEKGRHVKLMEFDEGLSDVE</sequence>
<evidence type="ECO:0000313" key="2">
    <source>
        <dbReference type="EMBL" id="PWA68891.1"/>
    </source>
</evidence>
<dbReference type="AlphaFoldDB" id="A0A2U1N5W7"/>
<accession>A0A2U1N5W7</accession>
<organism evidence="2 3">
    <name type="scientific">Artemisia annua</name>
    <name type="common">Sweet wormwood</name>
    <dbReference type="NCBI Taxonomy" id="35608"/>
    <lineage>
        <taxon>Eukaryota</taxon>
        <taxon>Viridiplantae</taxon>
        <taxon>Streptophyta</taxon>
        <taxon>Embryophyta</taxon>
        <taxon>Tracheophyta</taxon>
        <taxon>Spermatophyta</taxon>
        <taxon>Magnoliopsida</taxon>
        <taxon>eudicotyledons</taxon>
        <taxon>Gunneridae</taxon>
        <taxon>Pentapetalae</taxon>
        <taxon>asterids</taxon>
        <taxon>campanulids</taxon>
        <taxon>Asterales</taxon>
        <taxon>Asteraceae</taxon>
        <taxon>Asteroideae</taxon>
        <taxon>Anthemideae</taxon>
        <taxon>Artemisiinae</taxon>
        <taxon>Artemisia</taxon>
    </lineage>
</organism>
<evidence type="ECO:0000256" key="1">
    <source>
        <dbReference type="SAM" id="Coils"/>
    </source>
</evidence>
<keyword evidence="3" id="KW-1185">Reference proteome</keyword>
<keyword evidence="1" id="KW-0175">Coiled coil</keyword>
<name>A0A2U1N5W7_ARTAN</name>